<dbReference type="EMBL" id="UZAU01000108">
    <property type="status" value="NOT_ANNOTATED_CDS"/>
    <property type="molecule type" value="Genomic_DNA"/>
</dbReference>
<name>A0A803P115_CANSA</name>
<evidence type="ECO:0000256" key="1">
    <source>
        <dbReference type="SAM" id="MobiDB-lite"/>
    </source>
</evidence>
<feature type="region of interest" description="Disordered" evidence="1">
    <location>
        <begin position="52"/>
        <end position="72"/>
    </location>
</feature>
<dbReference type="Proteomes" id="UP000596661">
    <property type="component" value="Chromosome 2"/>
</dbReference>
<organism evidence="2 3">
    <name type="scientific">Cannabis sativa</name>
    <name type="common">Hemp</name>
    <name type="synonym">Marijuana</name>
    <dbReference type="NCBI Taxonomy" id="3483"/>
    <lineage>
        <taxon>Eukaryota</taxon>
        <taxon>Viridiplantae</taxon>
        <taxon>Streptophyta</taxon>
        <taxon>Embryophyta</taxon>
        <taxon>Tracheophyta</taxon>
        <taxon>Spermatophyta</taxon>
        <taxon>Magnoliopsida</taxon>
        <taxon>eudicotyledons</taxon>
        <taxon>Gunneridae</taxon>
        <taxon>Pentapetalae</taxon>
        <taxon>rosids</taxon>
        <taxon>fabids</taxon>
        <taxon>Rosales</taxon>
        <taxon>Cannabaceae</taxon>
        <taxon>Cannabis</taxon>
    </lineage>
</organism>
<dbReference type="EnsemblPlants" id="evm.model.02.431">
    <property type="protein sequence ID" value="cds.evm.model.02.431"/>
    <property type="gene ID" value="evm.TU.02.431"/>
</dbReference>
<dbReference type="Gramene" id="evm.model.02.431">
    <property type="protein sequence ID" value="cds.evm.model.02.431"/>
    <property type="gene ID" value="evm.TU.02.431"/>
</dbReference>
<dbReference type="AlphaFoldDB" id="A0A803P115"/>
<protein>
    <submittedName>
        <fullName evidence="2">Uncharacterized protein</fullName>
    </submittedName>
</protein>
<keyword evidence="3" id="KW-1185">Reference proteome</keyword>
<evidence type="ECO:0000313" key="3">
    <source>
        <dbReference type="Proteomes" id="UP000596661"/>
    </source>
</evidence>
<reference evidence="2" key="1">
    <citation type="submission" date="2018-11" db="EMBL/GenBank/DDBJ databases">
        <authorList>
            <person name="Grassa J C."/>
        </authorList>
    </citation>
    <scope>NUCLEOTIDE SEQUENCE [LARGE SCALE GENOMIC DNA]</scope>
</reference>
<proteinExistence type="predicted"/>
<reference evidence="2" key="2">
    <citation type="submission" date="2021-03" db="UniProtKB">
        <authorList>
            <consortium name="EnsemblPlants"/>
        </authorList>
    </citation>
    <scope>IDENTIFICATION</scope>
</reference>
<evidence type="ECO:0000313" key="2">
    <source>
        <dbReference type="EnsemblPlants" id="cds.evm.model.02.431"/>
    </source>
</evidence>
<accession>A0A803P115</accession>
<sequence>METQKLKRIVGKEEEGLRSRGRSWWRNQYRCSHSPNHLRWDAIGTVTLHVRSSEFGTGSRPEEGRPNMTYLD</sequence>